<name>A0A1Y6JYN3_9LACO</name>
<evidence type="ECO:0000259" key="3">
    <source>
        <dbReference type="Pfam" id="PF01055"/>
    </source>
</evidence>
<dbReference type="NCBIfam" id="NF007746">
    <property type="entry name" value="PRK10426.1"/>
    <property type="match status" value="1"/>
</dbReference>
<gene>
    <name evidence="5" type="ORF">LZ3411_1760</name>
    <name evidence="6" type="ORF">LZ3411_1860</name>
</gene>
<dbReference type="InterPro" id="IPR044112">
    <property type="entry name" value="YihQ_TIM-like"/>
</dbReference>
<organism evidence="6 7">
    <name type="scientific">Levilactobacillus zymae</name>
    <dbReference type="NCBI Taxonomy" id="267363"/>
    <lineage>
        <taxon>Bacteria</taxon>
        <taxon>Bacillati</taxon>
        <taxon>Bacillota</taxon>
        <taxon>Bacilli</taxon>
        <taxon>Lactobacillales</taxon>
        <taxon>Lactobacillaceae</taxon>
        <taxon>Levilactobacillus</taxon>
    </lineage>
</organism>
<evidence type="ECO:0000313" key="5">
    <source>
        <dbReference type="EMBL" id="SMS14810.1"/>
    </source>
</evidence>
<dbReference type="InterPro" id="IPR013780">
    <property type="entry name" value="Glyco_hydro_b"/>
</dbReference>
<dbReference type="KEGG" id="lzy:LZ3411_1760"/>
<dbReference type="Gene3D" id="2.60.40.1760">
    <property type="entry name" value="glycosyl hydrolase (family 31)"/>
    <property type="match status" value="1"/>
</dbReference>
<dbReference type="SUPFAM" id="SSF74650">
    <property type="entry name" value="Galactose mutarotase-like"/>
    <property type="match status" value="1"/>
</dbReference>
<keyword evidence="2 6" id="KW-0378">Hydrolase</keyword>
<dbReference type="RefSeq" id="WP_087742299.1">
    <property type="nucleotide sequence ID" value="NZ_LT854705.1"/>
</dbReference>
<dbReference type="GO" id="GO:0030246">
    <property type="term" value="F:carbohydrate binding"/>
    <property type="evidence" value="ECO:0007669"/>
    <property type="project" value="InterPro"/>
</dbReference>
<reference evidence="7" key="2">
    <citation type="submission" date="2017-05" db="EMBL/GenBank/DDBJ databases">
        <authorList>
            <person name="Papadimitriou K."/>
        </authorList>
    </citation>
    <scope>NUCLEOTIDE SEQUENCE [LARGE SCALE GENOMIC DNA]</scope>
    <source>
        <strain evidence="7">ACA-DC 3411</strain>
    </source>
</reference>
<dbReference type="CDD" id="cd14752">
    <property type="entry name" value="GH31_N"/>
    <property type="match status" value="1"/>
</dbReference>
<dbReference type="InterPro" id="IPR048395">
    <property type="entry name" value="Glyco_hydro_31_C"/>
</dbReference>
<dbReference type="EMBL" id="LT854705">
    <property type="protein sequence ID" value="SMS14810.1"/>
    <property type="molecule type" value="Genomic_DNA"/>
</dbReference>
<dbReference type="SUPFAM" id="SSF51445">
    <property type="entry name" value="(Trans)glycosidases"/>
    <property type="match status" value="1"/>
</dbReference>
<dbReference type="Pfam" id="PF21365">
    <property type="entry name" value="Glyco_hydro_31_3rd"/>
    <property type="match status" value="1"/>
</dbReference>
<feature type="domain" description="Glycoside hydrolase family 31 TIM barrel" evidence="3">
    <location>
        <begin position="271"/>
        <end position="577"/>
    </location>
</feature>
<dbReference type="PANTHER" id="PTHR46959:SF2">
    <property type="entry name" value="SULFOQUINOVOSIDASE"/>
    <property type="match status" value="1"/>
</dbReference>
<dbReference type="SUPFAM" id="SSF51011">
    <property type="entry name" value="Glycosyl hydrolase domain"/>
    <property type="match status" value="1"/>
</dbReference>
<dbReference type="GO" id="GO:0005975">
    <property type="term" value="P:carbohydrate metabolic process"/>
    <property type="evidence" value="ECO:0007669"/>
    <property type="project" value="InterPro"/>
</dbReference>
<dbReference type="InterPro" id="IPR000322">
    <property type="entry name" value="Glyco_hydro_31_TIM"/>
</dbReference>
<dbReference type="EMBL" id="LT854705">
    <property type="protein sequence ID" value="SMS14910.1"/>
    <property type="molecule type" value="Genomic_DNA"/>
</dbReference>
<evidence type="ECO:0000259" key="4">
    <source>
        <dbReference type="Pfam" id="PF21365"/>
    </source>
</evidence>
<dbReference type="Gene3D" id="2.60.40.1180">
    <property type="entry name" value="Golgi alpha-mannosidase II"/>
    <property type="match status" value="1"/>
</dbReference>
<dbReference type="Gene3D" id="3.20.20.80">
    <property type="entry name" value="Glycosidases"/>
    <property type="match status" value="1"/>
</dbReference>
<dbReference type="CDD" id="cd06594">
    <property type="entry name" value="GH31_glucosidase_YihQ"/>
    <property type="match status" value="1"/>
</dbReference>
<dbReference type="PANTHER" id="PTHR46959">
    <property type="entry name" value="SULFOQUINOVOSIDASE"/>
    <property type="match status" value="1"/>
</dbReference>
<dbReference type="EC" id="3.2.1.20" evidence="6"/>
<evidence type="ECO:0000313" key="6">
    <source>
        <dbReference type="EMBL" id="SMS14910.1"/>
    </source>
</evidence>
<dbReference type="Proteomes" id="UP000195412">
    <property type="component" value="Chromosome I"/>
</dbReference>
<dbReference type="Pfam" id="PF01055">
    <property type="entry name" value="Glyco_hydro_31_2nd"/>
    <property type="match status" value="1"/>
</dbReference>
<evidence type="ECO:0000313" key="7">
    <source>
        <dbReference type="Proteomes" id="UP000195412"/>
    </source>
</evidence>
<evidence type="ECO:0000256" key="2">
    <source>
        <dbReference type="RuleBase" id="RU361185"/>
    </source>
</evidence>
<proteinExistence type="inferred from homology"/>
<protein>
    <submittedName>
        <fullName evidence="6">Maltodextrin glucosidase</fullName>
        <ecNumber evidence="6">3.2.1.20</ecNumber>
    </submittedName>
</protein>
<dbReference type="InterPro" id="IPR052990">
    <property type="entry name" value="Sulfoquinovosidase_GH31"/>
</dbReference>
<reference evidence="6" key="1">
    <citation type="submission" date="2017-05" db="EMBL/GenBank/DDBJ databases">
        <authorList>
            <person name="Song R."/>
            <person name="Chenine A.L."/>
            <person name="Ruprecht R.M."/>
        </authorList>
    </citation>
    <scope>NUCLEOTIDE SEQUENCE</scope>
    <source>
        <strain evidence="6">ACA-DC 3411</strain>
    </source>
</reference>
<dbReference type="InterPro" id="IPR017853">
    <property type="entry name" value="GH"/>
</dbReference>
<feature type="domain" description="Glycosyl hydrolase family 31 C-terminal" evidence="4">
    <location>
        <begin position="588"/>
        <end position="671"/>
    </location>
</feature>
<dbReference type="InterPro" id="IPR011013">
    <property type="entry name" value="Gal_mutarotase_sf_dom"/>
</dbReference>
<comment type="similarity">
    <text evidence="1 2">Belongs to the glycosyl hydrolase 31 family.</text>
</comment>
<dbReference type="AlphaFoldDB" id="A0A1Y6JYN3"/>
<dbReference type="KEGG" id="lzy:LZ3411_1860"/>
<sequence length="685" mass="76426">MQITLDHDRLTLQDLDVEDDWQLSWAEQSPAILHSTVTQPAIAVGEGHSHVTMDRGNFQLTDTPQSKIGLPWVRRLTQASNTVQFELAPTPSSPSYLRLNLHYRDAGWHLDFTPLAGQLNRFWCRLLAQPTDRFYGGGEQFSAFDLAGRQFPIWTSEPGVGRNKQTAVTQAADRANGGSGDYYTTNYPQATYLTSRHQLVHLATTAYAVLDFRDQRFTELSAWAIPAGLWLGTAPTLADTVKLTKAWFGTQPSLPDWLVDGVVLGLQGGTTKVTQQVTQAQQAGVRLAGVWTQDWVGPLTTSFGQRLHWDWHLDSQTYPGWSAQVKRWRQRGIRYLGYVNPYLIDDGPLFQTAAEQQYLVRTAADQPYLVDFGEFNCGMVDLLNPAAYRWYVGVLADRLVAGGMSGWMADFGEYLPADAHLFGKADSLTAHNRWPVLWAKLNHDVLQATGTTGEVVPFFRSGGAGTQRYAPLLWAGDQSSDWSVDDGLPAALTGMLTAGLTGNGLTHSDIGGYTSLYGVRRNKELWLRWLELAAFTPVMRTHEGNRPAENFQPSQDTATLRQLARMTRLHHRLGPYLRRVMQENTVTGLPVMRPVMLGDENDPELWQEHTSFTLGPDLLVAPVLTPKTLSRTVRLPAGKWVHLWSGRQYTGHQTLTVVAPVGQPPVFYRAGCADRRLFQDLLAFA</sequence>
<accession>A0A1Y6JYN3</accession>
<keyword evidence="2 6" id="KW-0326">Glycosidase</keyword>
<dbReference type="GO" id="GO:0004558">
    <property type="term" value="F:alpha-1,4-glucosidase activity"/>
    <property type="evidence" value="ECO:0007669"/>
    <property type="project" value="UniProtKB-EC"/>
</dbReference>
<evidence type="ECO:0000256" key="1">
    <source>
        <dbReference type="ARBA" id="ARBA00007806"/>
    </source>
</evidence>